<keyword evidence="2" id="KW-1185">Reference proteome</keyword>
<sequence>MQTNRDKAAGKIPLDNFDPKFVQIDKRQACAILGMPSTSFDRARKEDARFPKPIQQGPSKNAPLRFVLAEIYEYSARLIADYRNDGEVA</sequence>
<dbReference type="EMBL" id="JPUA01000034">
    <property type="protein sequence ID" value="OWV29291.1"/>
    <property type="molecule type" value="Genomic_DNA"/>
</dbReference>
<evidence type="ECO:0000313" key="2">
    <source>
        <dbReference type="Proteomes" id="UP000197334"/>
    </source>
</evidence>
<protein>
    <recommendedName>
        <fullName evidence="3">Transcriptional regulator</fullName>
    </recommendedName>
</protein>
<evidence type="ECO:0000313" key="1">
    <source>
        <dbReference type="EMBL" id="OWV29291.1"/>
    </source>
</evidence>
<reference evidence="1 2" key="1">
    <citation type="submission" date="2014-08" db="EMBL/GenBank/DDBJ databases">
        <title>Draft genome sequence of a novel L-asparaginase producing marine bacterium, Halomonas campaniensis.</title>
        <authorList>
            <person name="Sundarakrishnan B."/>
            <person name="Moushumi Priya A."/>
            <person name="Raman G."/>
            <person name="Sakthivel N."/>
            <person name="Park S."/>
            <person name="Jayachandran S."/>
        </authorList>
    </citation>
    <scope>NUCLEOTIDE SEQUENCE [LARGE SCALE GENOMIC DNA]</scope>
    <source>
        <strain evidence="1 2">SK03</strain>
    </source>
</reference>
<dbReference type="RefSeq" id="WP_088701308.1">
    <property type="nucleotide sequence ID" value="NZ_JPUA01000034.1"/>
</dbReference>
<comment type="caution">
    <text evidence="1">The sequence shown here is derived from an EMBL/GenBank/DDBJ whole genome shotgun (WGS) entry which is preliminary data.</text>
</comment>
<dbReference type="AlphaFoldDB" id="A0A246RYS0"/>
<dbReference type="OrthoDB" id="6167943at2"/>
<evidence type="ECO:0008006" key="3">
    <source>
        <dbReference type="Google" id="ProtNLM"/>
    </source>
</evidence>
<gene>
    <name evidence="1" type="ORF">JI62_17065</name>
</gene>
<name>A0A246RYS0_9GAMM</name>
<dbReference type="Proteomes" id="UP000197334">
    <property type="component" value="Unassembled WGS sequence"/>
</dbReference>
<organism evidence="1 2">
    <name type="scientific">Halomonas campaniensis</name>
    <dbReference type="NCBI Taxonomy" id="213554"/>
    <lineage>
        <taxon>Bacteria</taxon>
        <taxon>Pseudomonadati</taxon>
        <taxon>Pseudomonadota</taxon>
        <taxon>Gammaproteobacteria</taxon>
        <taxon>Oceanospirillales</taxon>
        <taxon>Halomonadaceae</taxon>
        <taxon>Halomonas</taxon>
    </lineage>
</organism>
<accession>A0A246RYS0</accession>
<proteinExistence type="predicted"/>